<dbReference type="STRING" id="4999.A0A1Y1UBS0"/>
<feature type="region of interest" description="Disordered" evidence="1">
    <location>
        <begin position="609"/>
        <end position="664"/>
    </location>
</feature>
<proteinExistence type="predicted"/>
<feature type="compositionally biased region" description="Basic and acidic residues" evidence="1">
    <location>
        <begin position="240"/>
        <end position="257"/>
    </location>
</feature>
<feature type="compositionally biased region" description="Polar residues" evidence="1">
    <location>
        <begin position="500"/>
        <end position="512"/>
    </location>
</feature>
<dbReference type="InParanoid" id="A0A1Y1UBS0"/>
<feature type="compositionally biased region" description="Polar residues" evidence="1">
    <location>
        <begin position="318"/>
        <end position="340"/>
    </location>
</feature>
<comment type="caution">
    <text evidence="2">The sequence shown here is derived from an EMBL/GenBank/DDBJ whole genome shotgun (WGS) entry which is preliminary data.</text>
</comment>
<keyword evidence="3" id="KW-1185">Reference proteome</keyword>
<evidence type="ECO:0000313" key="3">
    <source>
        <dbReference type="Proteomes" id="UP000193218"/>
    </source>
</evidence>
<dbReference type="GeneID" id="33560974"/>
<protein>
    <submittedName>
        <fullName evidence="2">Uncharacterized protein</fullName>
    </submittedName>
</protein>
<dbReference type="AlphaFoldDB" id="A0A1Y1UBS0"/>
<dbReference type="EMBL" id="NBSH01000011">
    <property type="protein sequence ID" value="ORX35490.1"/>
    <property type="molecule type" value="Genomic_DNA"/>
</dbReference>
<reference evidence="2 3" key="1">
    <citation type="submission" date="2017-03" db="EMBL/GenBank/DDBJ databases">
        <title>Widespread Adenine N6-methylation of Active Genes in Fungi.</title>
        <authorList>
            <consortium name="DOE Joint Genome Institute"/>
            <person name="Mondo S.J."/>
            <person name="Dannebaum R.O."/>
            <person name="Kuo R.C."/>
            <person name="Louie K.B."/>
            <person name="Bewick A.J."/>
            <person name="Labutti K."/>
            <person name="Haridas S."/>
            <person name="Kuo A."/>
            <person name="Salamov A."/>
            <person name="Ahrendt S.R."/>
            <person name="Lau R."/>
            <person name="Bowen B.P."/>
            <person name="Lipzen A."/>
            <person name="Sullivan W."/>
            <person name="Andreopoulos W.B."/>
            <person name="Clum A."/>
            <person name="Lindquist E."/>
            <person name="Daum C."/>
            <person name="Northen T.R."/>
            <person name="Ramamoorthy G."/>
            <person name="Schmitz R.J."/>
            <person name="Gryganskyi A."/>
            <person name="Culley D."/>
            <person name="Magnuson J."/>
            <person name="James T.Y."/>
            <person name="O'Malley M.A."/>
            <person name="Stajich J.E."/>
            <person name="Spatafora J.W."/>
            <person name="Visel A."/>
            <person name="Grigoriev I.V."/>
        </authorList>
    </citation>
    <scope>NUCLEOTIDE SEQUENCE [LARGE SCALE GENOMIC DNA]</scope>
    <source>
        <strain evidence="2 3">NRRL Y-17943</strain>
    </source>
</reference>
<evidence type="ECO:0000313" key="2">
    <source>
        <dbReference type="EMBL" id="ORX35490.1"/>
    </source>
</evidence>
<feature type="region of interest" description="Disordered" evidence="1">
    <location>
        <begin position="235"/>
        <end position="421"/>
    </location>
</feature>
<evidence type="ECO:0000256" key="1">
    <source>
        <dbReference type="SAM" id="MobiDB-lite"/>
    </source>
</evidence>
<dbReference type="Proteomes" id="UP000193218">
    <property type="component" value="Unassembled WGS sequence"/>
</dbReference>
<feature type="compositionally biased region" description="Basic and acidic residues" evidence="1">
    <location>
        <begin position="616"/>
        <end position="628"/>
    </location>
</feature>
<name>A0A1Y1UBS0_9TREE</name>
<sequence>MPSKTRSEPIKPLDDLGTLAQTYFTPHLRRPRLVQEPIPPSLAASRLPPPCAEVDERPRWRYRRFKRWQDAVVPLRKAVVDQNRRAHLRRYQTFAIPSNPVVRRGLSAIQWTPAQTPHPSRLSAPVQEAVLDHHLLSSEHSSPSPLVQPFPYSPPRPQSYDGWGKLPKAERRARRLRLLQFKYALDQEHERRFRLAMASVIPDLIAFESKFLTQFFRDIRKKSSNIWHWVDPTRHQPVSRRQEIHAAVKKTENERKARKERRSAMQQNKLQAQSSAIAPAPPPRQAPESIAKNLTGISGQRRTKSPKTPAARSDEDGLSTSPDLTDGSTASETGIRTPTSKADRPRKLATLKTAPVSTSSPPDAGPEAIGTKPSTLQENAPKAKRSNRSSEAVNYDRDQSTPRSASGRQARSLPLTPFEPTELCRKQDQTVHVQDLERLLSLLRVENQHLKAGGVTHNSPADISGERRRTAPRHASHRSGASGKSQASRSDEDESVSVAIETTKNAGSTLETHTAEPEPYHQQESDIPIQMGNMSSGGTARLANLEDMVPRRPDIDSIQCKIRIPETAANLHSPDVSAATTSAAHASSSPLPLGDLNIDVDTALPVCSSSTRRPVSRLESEHSLRVDYELEEEEDSSDDSSKLSGAEDAQSHDTADSFDDDSTLDTDLSALAKSAHHRSIHAI</sequence>
<feature type="compositionally biased region" description="Acidic residues" evidence="1">
    <location>
        <begin position="629"/>
        <end position="638"/>
    </location>
</feature>
<accession>A0A1Y1UBS0</accession>
<dbReference type="OrthoDB" id="2565309at2759"/>
<gene>
    <name evidence="2" type="ORF">BD324DRAFT_682817</name>
</gene>
<organism evidence="2 3">
    <name type="scientific">Kockovaella imperatae</name>
    <dbReference type="NCBI Taxonomy" id="4999"/>
    <lineage>
        <taxon>Eukaryota</taxon>
        <taxon>Fungi</taxon>
        <taxon>Dikarya</taxon>
        <taxon>Basidiomycota</taxon>
        <taxon>Agaricomycotina</taxon>
        <taxon>Tremellomycetes</taxon>
        <taxon>Tremellales</taxon>
        <taxon>Cuniculitremaceae</taxon>
        <taxon>Kockovaella</taxon>
    </lineage>
</organism>
<feature type="compositionally biased region" description="Basic and acidic residues" evidence="1">
    <location>
        <begin position="513"/>
        <end position="523"/>
    </location>
</feature>
<feature type="region of interest" description="Disordered" evidence="1">
    <location>
        <begin position="451"/>
        <end position="523"/>
    </location>
</feature>
<dbReference type="RefSeq" id="XP_021869680.1">
    <property type="nucleotide sequence ID" value="XM_022019165.1"/>
</dbReference>